<feature type="domain" description="Rotatin N-terminal" evidence="2">
    <location>
        <begin position="23"/>
        <end position="119"/>
    </location>
</feature>
<feature type="region of interest" description="Disordered" evidence="1">
    <location>
        <begin position="1619"/>
        <end position="1642"/>
    </location>
</feature>
<dbReference type="Gene3D" id="1.25.10.10">
    <property type="entry name" value="Leucine-rich Repeat Variant"/>
    <property type="match status" value="1"/>
</dbReference>
<dbReference type="InterPro" id="IPR016024">
    <property type="entry name" value="ARM-type_fold"/>
</dbReference>
<dbReference type="Pfam" id="PF14726">
    <property type="entry name" value="RTTN_N"/>
    <property type="match status" value="1"/>
</dbReference>
<dbReference type="GO" id="GO:0007099">
    <property type="term" value="P:centriole replication"/>
    <property type="evidence" value="ECO:0007669"/>
    <property type="project" value="TreeGrafter"/>
</dbReference>
<feature type="compositionally biased region" description="Basic and acidic residues" evidence="1">
    <location>
        <begin position="331"/>
        <end position="354"/>
    </location>
</feature>
<evidence type="ECO:0000256" key="1">
    <source>
        <dbReference type="SAM" id="MobiDB-lite"/>
    </source>
</evidence>
<gene>
    <name evidence="3" type="primary">Rttn</name>
</gene>
<proteinExistence type="evidence at transcript level"/>
<dbReference type="SUPFAM" id="SSF48371">
    <property type="entry name" value="ARM repeat"/>
    <property type="match status" value="3"/>
</dbReference>
<feature type="compositionally biased region" description="Low complexity" evidence="1">
    <location>
        <begin position="1620"/>
        <end position="1635"/>
    </location>
</feature>
<reference evidence="3" key="1">
    <citation type="submission" date="2020-04" db="EMBL/GenBank/DDBJ databases">
        <authorList>
            <person name="Neveu A P."/>
        </authorList>
    </citation>
    <scope>NUCLEOTIDE SEQUENCE</scope>
    <source>
        <tissue evidence="3">Whole embryo</tissue>
    </source>
</reference>
<dbReference type="GO" id="GO:0036064">
    <property type="term" value="C:ciliary basal body"/>
    <property type="evidence" value="ECO:0007669"/>
    <property type="project" value="InterPro"/>
</dbReference>
<dbReference type="PANTHER" id="PTHR31691:SF1">
    <property type="entry name" value="ROTATIN"/>
    <property type="match status" value="1"/>
</dbReference>
<dbReference type="EMBL" id="LR789963">
    <property type="protein sequence ID" value="CAB3265825.1"/>
    <property type="molecule type" value="mRNA"/>
</dbReference>
<name>A0A6F9DSF3_9ASCI</name>
<dbReference type="GO" id="GO:0005814">
    <property type="term" value="C:centriole"/>
    <property type="evidence" value="ECO:0007669"/>
    <property type="project" value="TreeGrafter"/>
</dbReference>
<dbReference type="PANTHER" id="PTHR31691">
    <property type="entry name" value="ROTATIN"/>
    <property type="match status" value="1"/>
</dbReference>
<dbReference type="GO" id="GO:0032053">
    <property type="term" value="P:ciliary basal body organization"/>
    <property type="evidence" value="ECO:0007669"/>
    <property type="project" value="TreeGrafter"/>
</dbReference>
<feature type="region of interest" description="Disordered" evidence="1">
    <location>
        <begin position="312"/>
        <end position="378"/>
    </location>
</feature>
<dbReference type="GO" id="GO:0010457">
    <property type="term" value="P:centriole-centriole cohesion"/>
    <property type="evidence" value="ECO:0007669"/>
    <property type="project" value="TreeGrafter"/>
</dbReference>
<sequence length="2334" mass="257209">MEFTPEAQGVDLLFKKLGHDIAEIRTRALESIMSKLEHGLIHDADLVQERQLMVRLLEWFNFQASPKQNVVLQLLARLTKHASACELLVSIGAVTFLSQLRSNIDSDLRPQIDVVIDRMLHVTNRDQVHGKADRRCVYGKSNKQTVEPTLPEDQQKYGYFMPHPDNVMDDTASTATPPLPKSMDKRVEISSTMQQNCLRFAGFPWHSLTGTDRHVLASTGASLCSPSPHLVRNACAFLLDVIFRDFPPEIFLQRPTIVQTLLTLISARPGGQLMTSALECLQSLGEGILSRLHYFQDPNLYCPRQGLPFHSDNHSSTGVSSAGSFSPNEMGSREGADGGLRLERSGGDGRDDHSSSTSTAANSVHSSPGVRPHTSHIPFNSGFGSLTWNSSDMDEEAESNIPALQRSQIIAPQFCLSALIAAFPSTKTDSTRLALSLLQACTPLVDLLCRTVKADKLWDDRSAIAQSLQNHARQLLEIVGLAVMYHYNMDDGVSAPGHEHSDWTAKQWTEEELQTHRLVFNSVAALLVKLVKGLLPLAKASSEIKSSLGRALYVIACDESYRVCFPEECELAFSYLEQFNPDRCDVVARVRKVSNSFNHSHMFMKDYKESKGDSVTLEMMEMAESGLGGLPYRCETSFIKTIVRATSRVFLDLPGNAEDTDQEMIISKRVLLHLLAHALVKVRRTAYEEILQIVRSAINVKAAAENPGHTPSHAVRFLLDTEILYELCCHGLGDSSRLVSHPAQEVISLLLQGRLLMADSVWKDFCVAVKPALPALQAFTGDTEVMRSAINVFISPNEISISTESDTDSIRACLRALMLKHRASRSAAALRLQQMLSDDDSLSRISGLTDLLVVDTPLSLVPRDETDCFRIRRSVFQEEAVLRMLSVFRSTTTETSVRLGALRQLATMLEDPSLHKAFLANKGLDSITDKLKELAANTVPVLTEDSKLAVAACVLALKLLLRRDPVARGRLSCDRALLLVLLRTASLCRLSLALLTEVTVVIGLLVFHECLRGYTRSTDKQHSSGGDMNKSAETQELSMPAAVVTRYQIPFLCPNHHAVSVHRQLVCPPSPSCDPLTSGPAACALRIAWNMAKFDDDVVALLKTAHEDRKDIEDSADEILDLRLSDADRISLQFSHPITASSFLIRIISSSQSHSAASHAFTLFRVSIMSSQMSLPVVKALLTMESESWKDAFLKFLRVLPTCYEDELLLANLTALLDKILSVIETQTNDDELDNIVTSIIDWLLEKCLLTSTSKTQQFLENVGSPFLKALESSEPQPEPVTASGPSDNRLSSVSVRRHLCKVILSLLSRLSRMILRAPRIRRDVIVRFHRELRTVLLVRLRLADAPQFYDLPSMEVTLECLLHVSATLVASSNGRAQMEATDRVLLQQLLGTLLEIVSAFHIGSGASNLSYMGKGVSRCATQCILHLAHEMAAFGVSNWANLLDFAVAPQNVDRQITAPGLEWLIPLWSARDPRTRFAGLAIASAVAATKRGCIALANAFQRYPGGLWNTVLCVFLDHSECSVVREQSCNLLCNMTSHAFDDVTSTSSPEEIWQGPVVQDESTGATLSGLPALAALLKHTHLTDHVMLMLSHYHPDHVVRSPASLAGNPDVGAAHSKTSLASVAGSNSGGSSPSTMTPLTQPSISNVFQSLSSANKETFVSSMTSLQPQSTANGQPNEYDEANRRNYGSLPDEWRALCTPSLAAAVCKLLWNLLSRLPQEIAGALAQKDMLHCLNNLLGVNGVEAIFVKLMISSDSDEDQMESSHPLDAARRSRKTMLARSLLLQHQHTSLLFTAASVSDPSIAEHLASAEESFVQNVVATFTLEEIDESWTEILTSTTRAALQFLCALLHQNIKRPMSTAIIRQWHVIRGAITRILKSDSDHSLDTLVLKTIALLFKADHQTRMMTQHPDVSLTWVVEKNKGSTCDATDLCTMLMTIFETTIAKPSAGIPGDVNDRLNACSQALQNLFACSDVAKQTAMEAGFLERCLEELKRLHLKMSLRFTTSISNKGTQLLTNDSKSLSVNESECESFVQPTLLIISLINNLLHADSGNKKHAASSGLGQILGQLWSWTPVCNQLLVPLLRLISTYTADCVKASTTLASTHGGSQQSVASQLVRSCREIHTAVLTRNKLPTQVLHYTFNSMVNCAPSQECRALIWKMNILELFATAADRGQHPKRSKHQSMLLEHWLRLLLALSFYPDGQLNILKIRDIFDILIELKSSNTCEKLIMLIIRNLCFHGPSKHRISSHKRLVMLLFEGIESNKTETNIAAASGLWSLLCNSQKAKVHLKGAGLTKTVQNTIARLTLEENNNVSVTTEFKDCLNSVLQIMQA</sequence>
<feature type="compositionally biased region" description="Polar residues" evidence="1">
    <location>
        <begin position="1660"/>
        <end position="1677"/>
    </location>
</feature>
<feature type="compositionally biased region" description="Low complexity" evidence="1">
    <location>
        <begin position="315"/>
        <end position="326"/>
    </location>
</feature>
<dbReference type="GO" id="GO:0005813">
    <property type="term" value="C:centrosome"/>
    <property type="evidence" value="ECO:0007669"/>
    <property type="project" value="InterPro"/>
</dbReference>
<evidence type="ECO:0000259" key="2">
    <source>
        <dbReference type="Pfam" id="PF14726"/>
    </source>
</evidence>
<feature type="region of interest" description="Disordered" evidence="1">
    <location>
        <begin position="1660"/>
        <end position="1685"/>
    </location>
</feature>
<evidence type="ECO:0000313" key="3">
    <source>
        <dbReference type="EMBL" id="CAB3265825.1"/>
    </source>
</evidence>
<dbReference type="InterPro" id="IPR011989">
    <property type="entry name" value="ARM-like"/>
</dbReference>
<accession>A0A6F9DSF3</accession>
<organism evidence="3">
    <name type="scientific">Phallusia mammillata</name>
    <dbReference type="NCBI Taxonomy" id="59560"/>
    <lineage>
        <taxon>Eukaryota</taxon>
        <taxon>Metazoa</taxon>
        <taxon>Chordata</taxon>
        <taxon>Tunicata</taxon>
        <taxon>Ascidiacea</taxon>
        <taxon>Phlebobranchia</taxon>
        <taxon>Ascidiidae</taxon>
        <taxon>Phallusia</taxon>
    </lineage>
</organism>
<dbReference type="InterPro" id="IPR030791">
    <property type="entry name" value="Rotatin"/>
</dbReference>
<protein>
    <submittedName>
        <fullName evidence="3">Rotatin-like</fullName>
    </submittedName>
</protein>
<dbReference type="InterPro" id="IPR029249">
    <property type="entry name" value="Rotatin_N"/>
</dbReference>